<feature type="region of interest" description="Disordered" evidence="1">
    <location>
        <begin position="1"/>
        <end position="25"/>
    </location>
</feature>
<dbReference type="AlphaFoldDB" id="A0A0S3R7U1"/>
<dbReference type="GO" id="GO:0045505">
    <property type="term" value="F:dynein intermediate chain binding"/>
    <property type="evidence" value="ECO:0007669"/>
    <property type="project" value="TreeGrafter"/>
</dbReference>
<dbReference type="PANTHER" id="PTHR11886:SF80">
    <property type="entry name" value="OS01G0555600 PROTEIN"/>
    <property type="match status" value="1"/>
</dbReference>
<evidence type="ECO:0000256" key="1">
    <source>
        <dbReference type="SAM" id="MobiDB-lite"/>
    </source>
</evidence>
<dbReference type="GO" id="GO:0005868">
    <property type="term" value="C:cytoplasmic dynein complex"/>
    <property type="evidence" value="ECO:0007669"/>
    <property type="project" value="TreeGrafter"/>
</dbReference>
<proteinExistence type="predicted"/>
<dbReference type="Gene3D" id="3.30.740.10">
    <property type="entry name" value="Protein Inhibitor Of Neuronal Nitric Oxide Synthase"/>
    <property type="match status" value="1"/>
</dbReference>
<dbReference type="GO" id="GO:0007017">
    <property type="term" value="P:microtubule-based process"/>
    <property type="evidence" value="ECO:0007669"/>
    <property type="project" value="InterPro"/>
</dbReference>
<keyword evidence="3" id="KW-1185">Reference proteome</keyword>
<evidence type="ECO:0008006" key="4">
    <source>
        <dbReference type="Google" id="ProtNLM"/>
    </source>
</evidence>
<dbReference type="Pfam" id="PF01221">
    <property type="entry name" value="Dynein_light"/>
    <property type="match status" value="1"/>
</dbReference>
<dbReference type="PANTHER" id="PTHR11886">
    <property type="entry name" value="DYNEIN LIGHT CHAIN"/>
    <property type="match status" value="1"/>
</dbReference>
<dbReference type="FunFam" id="3.30.740.10:FF:000003">
    <property type="entry name" value="Dynein light chain"/>
    <property type="match status" value="1"/>
</dbReference>
<dbReference type="EMBL" id="AP015034">
    <property type="protein sequence ID" value="BAT76631.1"/>
    <property type="molecule type" value="Genomic_DNA"/>
</dbReference>
<dbReference type="Proteomes" id="UP000291084">
    <property type="component" value="Chromosome 1"/>
</dbReference>
<organism evidence="2 3">
    <name type="scientific">Vigna angularis var. angularis</name>
    <dbReference type="NCBI Taxonomy" id="157739"/>
    <lineage>
        <taxon>Eukaryota</taxon>
        <taxon>Viridiplantae</taxon>
        <taxon>Streptophyta</taxon>
        <taxon>Embryophyta</taxon>
        <taxon>Tracheophyta</taxon>
        <taxon>Spermatophyta</taxon>
        <taxon>Magnoliopsida</taxon>
        <taxon>eudicotyledons</taxon>
        <taxon>Gunneridae</taxon>
        <taxon>Pentapetalae</taxon>
        <taxon>rosids</taxon>
        <taxon>fabids</taxon>
        <taxon>Fabales</taxon>
        <taxon>Fabaceae</taxon>
        <taxon>Papilionoideae</taxon>
        <taxon>50 kb inversion clade</taxon>
        <taxon>NPAAA clade</taxon>
        <taxon>indigoferoid/millettioid clade</taxon>
        <taxon>Phaseoleae</taxon>
        <taxon>Vigna</taxon>
    </lineage>
</organism>
<evidence type="ECO:0000313" key="2">
    <source>
        <dbReference type="EMBL" id="BAT76631.1"/>
    </source>
</evidence>
<dbReference type="SUPFAM" id="SSF54648">
    <property type="entry name" value="DLC"/>
    <property type="match status" value="1"/>
</dbReference>
<dbReference type="SMART" id="SM01375">
    <property type="entry name" value="Dynein_light"/>
    <property type="match status" value="1"/>
</dbReference>
<dbReference type="OrthoDB" id="6506078at2759"/>
<evidence type="ECO:0000313" key="3">
    <source>
        <dbReference type="Proteomes" id="UP000291084"/>
    </source>
</evidence>
<dbReference type="InterPro" id="IPR001372">
    <property type="entry name" value="Dynein_light_chain_typ-1/2"/>
</dbReference>
<reference evidence="2 3" key="1">
    <citation type="journal article" date="2015" name="Sci. Rep.">
        <title>The power of single molecule real-time sequencing technology in the de novo assembly of a eukaryotic genome.</title>
        <authorList>
            <person name="Sakai H."/>
            <person name="Naito K."/>
            <person name="Ogiso-Tanaka E."/>
            <person name="Takahashi Y."/>
            <person name="Iseki K."/>
            <person name="Muto C."/>
            <person name="Satou K."/>
            <person name="Teruya K."/>
            <person name="Shiroma A."/>
            <person name="Shimoji M."/>
            <person name="Hirano T."/>
            <person name="Itoh T."/>
            <person name="Kaga A."/>
            <person name="Tomooka N."/>
        </authorList>
    </citation>
    <scope>NUCLEOTIDE SEQUENCE [LARGE SCALE GENOMIC DNA]</scope>
    <source>
        <strain evidence="3">cv. Shumari</strain>
    </source>
</reference>
<name>A0A0S3R7U1_PHAAN</name>
<accession>A0A0S3R7U1</accession>
<dbReference type="InterPro" id="IPR037177">
    <property type="entry name" value="DLC_sf"/>
</dbReference>
<gene>
    <name evidence="2" type="primary">Vigan.01G466100</name>
    <name evidence="2" type="ORF">VIGAN_01466100</name>
</gene>
<sequence>MAHHPSQHRNLDAPKSKPTTPNSDLIQTYKPSFLVKHMSSLNLAQTHKTRPPHKHSPLVDTNLQGKPMTTSAMVVPERESDVVVAVKRTHKEKSQKRSLELERRKLGDSNDKGVVEDAKVEKKKPGLEKHDGVERISLSLAPGGGGGGRRRSFCGSQADLRDVFALNGAKMVSVDMPPFMQIHAVNCARNALDSMEKFTSKTLALSLKKEFDGVYGPAWHCIVGTSFGSFVTHSVGGFLYFSMDQKLYILLFKTAVQKAG</sequence>
<protein>
    <recommendedName>
        <fullName evidence="4">Dynein light chain</fullName>
    </recommendedName>
</protein>